<keyword evidence="6" id="KW-1185">Reference proteome</keyword>
<dbReference type="InterPro" id="IPR007170">
    <property type="entry name" value="SpoVG"/>
</dbReference>
<comment type="caution">
    <text evidence="5">The sequence shown here is derived from an EMBL/GenBank/DDBJ whole genome shotgun (WGS) entry which is preliminary data.</text>
</comment>
<dbReference type="PANTHER" id="PTHR38429">
    <property type="entry name" value="SEPTATION PROTEIN SPOVG-RELATED"/>
    <property type="match status" value="1"/>
</dbReference>
<evidence type="ECO:0000313" key="5">
    <source>
        <dbReference type="EMBL" id="MCP1109694.1"/>
    </source>
</evidence>
<evidence type="ECO:0000313" key="6">
    <source>
        <dbReference type="Proteomes" id="UP001523565"/>
    </source>
</evidence>
<dbReference type="PANTHER" id="PTHR38429:SF1">
    <property type="entry name" value="SEPTATION PROTEIN SPOVG-RELATED"/>
    <property type="match status" value="1"/>
</dbReference>
<dbReference type="Gene3D" id="3.30.1120.40">
    <property type="entry name" value="Stage V sporulation protein G"/>
    <property type="match status" value="1"/>
</dbReference>
<organism evidence="5 6">
    <name type="scientific">Ohessyouella blattaphilus</name>
    <dbReference type="NCBI Taxonomy" id="2949333"/>
    <lineage>
        <taxon>Bacteria</taxon>
        <taxon>Bacillati</taxon>
        <taxon>Bacillota</taxon>
        <taxon>Clostridia</taxon>
        <taxon>Lachnospirales</taxon>
        <taxon>Lachnospiraceae</taxon>
        <taxon>Ohessyouella</taxon>
    </lineage>
</organism>
<name>A0ABT1EG75_9FIRM</name>
<protein>
    <submittedName>
        <fullName evidence="5">SpoVG family protein</fullName>
    </submittedName>
</protein>
<proteinExistence type="predicted"/>
<dbReference type="EMBL" id="JAMZFV010000005">
    <property type="protein sequence ID" value="MCP1109694.1"/>
    <property type="molecule type" value="Genomic_DNA"/>
</dbReference>
<feature type="compositionally biased region" description="Basic and acidic residues" evidence="4">
    <location>
        <begin position="401"/>
        <end position="431"/>
    </location>
</feature>
<dbReference type="Proteomes" id="UP001523565">
    <property type="component" value="Unassembled WGS sequence"/>
</dbReference>
<evidence type="ECO:0000256" key="3">
    <source>
        <dbReference type="ARBA" id="ARBA00023306"/>
    </source>
</evidence>
<keyword evidence="1" id="KW-0132">Cell division</keyword>
<accession>A0ABT1EG75</accession>
<sequence>MPAVAVKEPYTLVLREDDDIQNPREDMDNFGTMVCFHSRYNLGDAHEYGEPNDFLLDLVDSTVSDDDILAHVLADKAKSVRLQPNIEDDTWEVLIIYGGEDSWVAADSFDAVQGNEAEVAYSLIESMSDKDLLALAKEHCVILPLYLYDHSGLSMSTGSFIGRAHHAEWDSGQVGWIYAAKDTILAEYGGEALTPEHIEKAEALLNGEVSYYDAYLRGECYGFQLYEHGAEVDSCWGFIGSPDELRADIEDHLPEECAGMMEALDFNITDTAIKDLLYEQEQTAINALEGEYDMSNTEKAAALDFTARAYPFSEPKGNTLGMASLTIGGGFAINNIRIMNSEKGPFVAMPSAKDKEGNFKDICFPTTKEGRVQMNQVIMDAYNEALLGKEQTAQRPSAAEKLNDAKKEAAKAPKEPKAAKGSKAKADPGIE</sequence>
<keyword evidence="2" id="KW-0717">Septation</keyword>
<dbReference type="InterPro" id="IPR036751">
    <property type="entry name" value="SpoVG_sf"/>
</dbReference>
<dbReference type="Pfam" id="PF04026">
    <property type="entry name" value="SpoVG"/>
    <property type="match status" value="1"/>
</dbReference>
<keyword evidence="3" id="KW-0131">Cell cycle</keyword>
<dbReference type="SUPFAM" id="SSF160537">
    <property type="entry name" value="SpoVG-like"/>
    <property type="match status" value="1"/>
</dbReference>
<evidence type="ECO:0000256" key="1">
    <source>
        <dbReference type="ARBA" id="ARBA00022618"/>
    </source>
</evidence>
<feature type="region of interest" description="Disordered" evidence="4">
    <location>
        <begin position="389"/>
        <end position="431"/>
    </location>
</feature>
<evidence type="ECO:0000256" key="2">
    <source>
        <dbReference type="ARBA" id="ARBA00023210"/>
    </source>
</evidence>
<reference evidence="5 6" key="1">
    <citation type="journal article" date="2022" name="Genome Biol. Evol.">
        <title>Host diet, physiology and behaviors set the stage for Lachnospiraceae cladogenesis.</title>
        <authorList>
            <person name="Vera-Ponce De Leon A."/>
            <person name="Schneider M."/>
            <person name="Jahnes B.C."/>
            <person name="Sadowski V."/>
            <person name="Camuy-Velez L.A."/>
            <person name="Duan J."/>
            <person name="Sabree Z.L."/>
        </authorList>
    </citation>
    <scope>NUCLEOTIDE SEQUENCE [LARGE SCALE GENOMIC DNA]</scope>
    <source>
        <strain evidence="5 6">PAL227</strain>
    </source>
</reference>
<dbReference type="RefSeq" id="WP_262068572.1">
    <property type="nucleotide sequence ID" value="NZ_JAMXOC010000005.1"/>
</dbReference>
<gene>
    <name evidence="5" type="ORF">NK118_05435</name>
</gene>
<evidence type="ECO:0000256" key="4">
    <source>
        <dbReference type="SAM" id="MobiDB-lite"/>
    </source>
</evidence>